<dbReference type="RefSeq" id="WP_109906929.1">
    <property type="nucleotide sequence ID" value="NZ_QGLE01000008.1"/>
</dbReference>
<feature type="domain" description="Polysaccharide pyruvyl transferase" evidence="1">
    <location>
        <begin position="208"/>
        <end position="483"/>
    </location>
</feature>
<protein>
    <recommendedName>
        <fullName evidence="1">Polysaccharide pyruvyl transferase domain-containing protein</fullName>
    </recommendedName>
</protein>
<reference evidence="2 3" key="1">
    <citation type="submission" date="2018-05" db="EMBL/GenBank/DDBJ databases">
        <title>Zavarzinia sp. HR-AS.</title>
        <authorList>
            <person name="Lee Y."/>
            <person name="Jeon C.O."/>
        </authorList>
    </citation>
    <scope>NUCLEOTIDE SEQUENCE [LARGE SCALE GENOMIC DNA]</scope>
    <source>
        <strain evidence="2 3">HR-AS</strain>
    </source>
</reference>
<organism evidence="2 3">
    <name type="scientific">Zavarzinia aquatilis</name>
    <dbReference type="NCBI Taxonomy" id="2211142"/>
    <lineage>
        <taxon>Bacteria</taxon>
        <taxon>Pseudomonadati</taxon>
        <taxon>Pseudomonadota</taxon>
        <taxon>Alphaproteobacteria</taxon>
        <taxon>Rhodospirillales</taxon>
        <taxon>Zavarziniaceae</taxon>
        <taxon>Zavarzinia</taxon>
    </lineage>
</organism>
<gene>
    <name evidence="2" type="ORF">DKG74_14750</name>
</gene>
<name>A0A317E3M9_9PROT</name>
<dbReference type="Pfam" id="PF04230">
    <property type="entry name" value="PS_pyruv_trans"/>
    <property type="match status" value="1"/>
</dbReference>
<sequence>MRVGPVLVLTGIFGLSFPTMDMSQKGSRGSKQPPAVGLAPGVLKGMRAALAALIAEGEVLLDLTDGSHAALLAGQGSGVAVLEQPLNHDPATGTATVDLDNLPAAVIRRVDHVVALTPWRLLANGEALLDCLGAAGGSLICRTTAAREAALVAAAEARGLAPAGRVAAGHAGVLLRLSGRPHTLAPAASRGGDVRPAIVVAGFYGRGNCGDEALFQCIYETFAADFDVIVAVDGFGAVEGYQSWYPYNKCEIRHQCDLGLFEEGRRIVGMMIGGGGLAVGFAANLVFEARARGIPTFITGVDLPGLVMPGCDPPDRAVARGRHAIDTAQMKAYLSGFDRVMVRTRHGLDICRQLGVEADFGADWAIRLKQDEAEDISASDRRALIVLREFPLHLVPYSYVREIERLIEGLRHQGWEPAFLPFCPEDGRNTVELDLAPVAPTLEHWWNPRRVKQLIGASGLVIGVGRLHPLIFAASLGVPALSLVPPLPLPSGRKSITKIDAVCADWGLKQVATVDALLAETAMTLKGVSLRKRAAAHERLDRSIETLRGIIDRYTATIPA</sequence>
<dbReference type="AlphaFoldDB" id="A0A317E3M9"/>
<dbReference type="PANTHER" id="PTHR36836:SF1">
    <property type="entry name" value="COLANIC ACID BIOSYNTHESIS PROTEIN WCAK"/>
    <property type="match status" value="1"/>
</dbReference>
<dbReference type="InterPro" id="IPR007345">
    <property type="entry name" value="Polysacch_pyruvyl_Trfase"/>
</dbReference>
<evidence type="ECO:0000313" key="3">
    <source>
        <dbReference type="Proteomes" id="UP000245461"/>
    </source>
</evidence>
<dbReference type="OrthoDB" id="1814359at2"/>
<evidence type="ECO:0000259" key="1">
    <source>
        <dbReference type="Pfam" id="PF04230"/>
    </source>
</evidence>
<accession>A0A317E3M9</accession>
<keyword evidence="3" id="KW-1185">Reference proteome</keyword>
<dbReference type="PANTHER" id="PTHR36836">
    <property type="entry name" value="COLANIC ACID BIOSYNTHESIS PROTEIN WCAK"/>
    <property type="match status" value="1"/>
</dbReference>
<dbReference type="Proteomes" id="UP000245461">
    <property type="component" value="Unassembled WGS sequence"/>
</dbReference>
<evidence type="ECO:0000313" key="2">
    <source>
        <dbReference type="EMBL" id="PWR21251.1"/>
    </source>
</evidence>
<comment type="caution">
    <text evidence="2">The sequence shown here is derived from an EMBL/GenBank/DDBJ whole genome shotgun (WGS) entry which is preliminary data.</text>
</comment>
<proteinExistence type="predicted"/>
<dbReference type="EMBL" id="QGLE01000008">
    <property type="protein sequence ID" value="PWR21251.1"/>
    <property type="molecule type" value="Genomic_DNA"/>
</dbReference>